<dbReference type="GO" id="GO:0001510">
    <property type="term" value="P:RNA methylation"/>
    <property type="evidence" value="ECO:0007669"/>
    <property type="project" value="InterPro"/>
</dbReference>
<dbReference type="Gene3D" id="3.40.50.150">
    <property type="entry name" value="Vaccinia Virus protein VP39"/>
    <property type="match status" value="1"/>
</dbReference>
<dbReference type="PANTHER" id="PTHR22807">
    <property type="entry name" value="NOP2 YEAST -RELATED NOL1/NOP2/FMU SUN DOMAIN-CONTAINING"/>
    <property type="match status" value="1"/>
</dbReference>
<comment type="caution">
    <text evidence="5">Lacks conserved residue(s) required for the propagation of feature annotation.</text>
</comment>
<dbReference type="OrthoDB" id="9810297at2"/>
<dbReference type="Pfam" id="PF01189">
    <property type="entry name" value="Methyltr_RsmB-F"/>
    <property type="match status" value="1"/>
</dbReference>
<evidence type="ECO:0000256" key="3">
    <source>
        <dbReference type="ARBA" id="ARBA00022691"/>
    </source>
</evidence>
<evidence type="ECO:0000259" key="6">
    <source>
        <dbReference type="PROSITE" id="PS51686"/>
    </source>
</evidence>
<dbReference type="InterPro" id="IPR001678">
    <property type="entry name" value="MeTrfase_RsmB-F_NOP2_dom"/>
</dbReference>
<dbReference type="PRINTS" id="PR02008">
    <property type="entry name" value="RCMTFAMILY"/>
</dbReference>
<dbReference type="PROSITE" id="PS51686">
    <property type="entry name" value="SAM_MT_RSMB_NOP"/>
    <property type="match status" value="1"/>
</dbReference>
<evidence type="ECO:0000256" key="2">
    <source>
        <dbReference type="ARBA" id="ARBA00022679"/>
    </source>
</evidence>
<protein>
    <submittedName>
        <fullName evidence="7">SAM-dependent methyltransferase</fullName>
    </submittedName>
</protein>
<proteinExistence type="inferred from homology"/>
<keyword evidence="2 5" id="KW-0808">Transferase</keyword>
<keyword evidence="3 5" id="KW-0949">S-adenosyl-L-methionine</keyword>
<evidence type="ECO:0000256" key="5">
    <source>
        <dbReference type="PROSITE-ProRule" id="PRU01023"/>
    </source>
</evidence>
<dbReference type="InterPro" id="IPR049560">
    <property type="entry name" value="MeTrfase_RsmB-F_NOP2_cat"/>
</dbReference>
<dbReference type="PANTHER" id="PTHR22807:SF53">
    <property type="entry name" value="RIBOSOMAL RNA SMALL SUBUNIT METHYLTRANSFERASE B-RELATED"/>
    <property type="match status" value="1"/>
</dbReference>
<dbReference type="InterPro" id="IPR029063">
    <property type="entry name" value="SAM-dependent_MTases_sf"/>
</dbReference>
<dbReference type="Gene3D" id="3.30.70.1170">
    <property type="entry name" value="Sun protein, domain 3"/>
    <property type="match status" value="1"/>
</dbReference>
<dbReference type="Proteomes" id="UP000194841">
    <property type="component" value="Unassembled WGS sequence"/>
</dbReference>
<reference evidence="7 8" key="1">
    <citation type="submission" date="2017-02" db="EMBL/GenBank/DDBJ databases">
        <title>Pseudoalteromonas ulvae TC14 Genome.</title>
        <authorList>
            <person name="Molmeret M."/>
        </authorList>
    </citation>
    <scope>NUCLEOTIDE SEQUENCE [LARGE SCALE GENOMIC DNA]</scope>
    <source>
        <strain evidence="7">TC14</strain>
    </source>
</reference>
<keyword evidence="1 5" id="KW-0489">Methyltransferase</keyword>
<evidence type="ECO:0000256" key="1">
    <source>
        <dbReference type="ARBA" id="ARBA00022603"/>
    </source>
</evidence>
<comment type="similarity">
    <text evidence="5">Belongs to the class I-like SAM-binding methyltransferase superfamily. RsmB/NOP family.</text>
</comment>
<name>A0A244CR20_PSEDV</name>
<feature type="binding site" evidence="5">
    <location>
        <position position="257"/>
    </location>
    <ligand>
        <name>S-adenosyl-L-methionine</name>
        <dbReference type="ChEBI" id="CHEBI:59789"/>
    </ligand>
</feature>
<dbReference type="InterPro" id="IPR023267">
    <property type="entry name" value="RCMT"/>
</dbReference>
<dbReference type="CDD" id="cd02440">
    <property type="entry name" value="AdoMet_MTases"/>
    <property type="match status" value="1"/>
</dbReference>
<comment type="caution">
    <text evidence="7">The sequence shown here is derived from an EMBL/GenBank/DDBJ whole genome shotgun (WGS) entry which is preliminary data.</text>
</comment>
<keyword evidence="8" id="KW-1185">Reference proteome</keyword>
<dbReference type="GO" id="GO:0008173">
    <property type="term" value="F:RNA methyltransferase activity"/>
    <property type="evidence" value="ECO:0007669"/>
    <property type="project" value="InterPro"/>
</dbReference>
<feature type="binding site" evidence="5">
    <location>
        <position position="302"/>
    </location>
    <ligand>
        <name>S-adenosyl-L-methionine</name>
        <dbReference type="ChEBI" id="CHEBI:59789"/>
    </ligand>
</feature>
<evidence type="ECO:0000256" key="4">
    <source>
        <dbReference type="ARBA" id="ARBA00022884"/>
    </source>
</evidence>
<evidence type="ECO:0000313" key="7">
    <source>
        <dbReference type="EMBL" id="OUL58070.1"/>
    </source>
</evidence>
<dbReference type="GO" id="GO:0003723">
    <property type="term" value="F:RNA binding"/>
    <property type="evidence" value="ECO:0007669"/>
    <property type="project" value="UniProtKB-UniRule"/>
</dbReference>
<organism evidence="7 8">
    <name type="scientific">Pseudoalteromonas ulvae</name>
    <dbReference type="NCBI Taxonomy" id="107327"/>
    <lineage>
        <taxon>Bacteria</taxon>
        <taxon>Pseudomonadati</taxon>
        <taxon>Pseudomonadota</taxon>
        <taxon>Gammaproteobacteria</taxon>
        <taxon>Alteromonadales</taxon>
        <taxon>Pseudoalteromonadaceae</taxon>
        <taxon>Pseudoalteromonas</taxon>
    </lineage>
</organism>
<dbReference type="AlphaFoldDB" id="A0A244CR20"/>
<feature type="domain" description="SAM-dependent MTase RsmB/NOP-type" evidence="6">
    <location>
        <begin position="143"/>
        <end position="405"/>
    </location>
</feature>
<gene>
    <name evidence="7" type="ORF">B1199_06870</name>
</gene>
<dbReference type="RefSeq" id="WP_086743375.1">
    <property type="nucleotide sequence ID" value="NZ_MWPV01000002.1"/>
</dbReference>
<sequence length="405" mass="45121">MSKFVLTPRVCHSTIRILEDVVNKQVALDKAYSYQFQNMELTSQEHADITQVVGSIIRKLNLYLTILEITSDKLIENQASLFVVWSILNDLATPSHIQHTEQQVSEFKSRIDSLTTNVVLQDGCPDWLDTLGHEQLAEQWPAERAALSLPPKRYIRVNTLKGDQATLKNQLQAEGITAIDVPSVANVLEITSNSSLFKSTAFQNGLFEQQDPGSVLILNALDVKPGHKVIDACAGAGGKSLGLASHMKRKGRLLAMDIEQHKLDTLKVRAKRASADNIETRLITSSKTIKRLKLSTDRLLLDVPCSGLGVLKRNPDAKWHRDMSVTLPDLLALQADILTRYTKMLKVGGEVVYATCSILPCENQDQIDKFLAENQNFELLTSETISPANTGFDGFYWAKLRRITE</sequence>
<dbReference type="Pfam" id="PF22458">
    <property type="entry name" value="RsmF-B_ferredox"/>
    <property type="match status" value="1"/>
</dbReference>
<dbReference type="SUPFAM" id="SSF53335">
    <property type="entry name" value="S-adenosyl-L-methionine-dependent methyltransferases"/>
    <property type="match status" value="1"/>
</dbReference>
<dbReference type="EMBL" id="MWPV01000002">
    <property type="protein sequence ID" value="OUL58070.1"/>
    <property type="molecule type" value="Genomic_DNA"/>
</dbReference>
<evidence type="ECO:0000313" key="8">
    <source>
        <dbReference type="Proteomes" id="UP000194841"/>
    </source>
</evidence>
<accession>A0A244CR20</accession>
<keyword evidence="4 5" id="KW-0694">RNA-binding</keyword>
<feature type="active site" description="Nucleophile" evidence="5">
    <location>
        <position position="356"/>
    </location>
</feature>
<dbReference type="InterPro" id="IPR054728">
    <property type="entry name" value="RsmB-like_ferredoxin"/>
</dbReference>